<evidence type="ECO:0000256" key="4">
    <source>
        <dbReference type="ARBA" id="ARBA00022475"/>
    </source>
</evidence>
<protein>
    <submittedName>
        <fullName evidence="10">TrkH family potassium uptake protein</fullName>
    </submittedName>
</protein>
<dbReference type="PANTHER" id="PTHR32024">
    <property type="entry name" value="TRK SYSTEM POTASSIUM UPTAKE PROTEIN TRKG-RELATED"/>
    <property type="match status" value="1"/>
</dbReference>
<feature type="transmembrane region" description="Helical" evidence="9">
    <location>
        <begin position="139"/>
        <end position="157"/>
    </location>
</feature>
<gene>
    <name evidence="10" type="ORF">DRV84_11670</name>
</gene>
<feature type="transmembrane region" description="Helical" evidence="9">
    <location>
        <begin position="20"/>
        <end position="40"/>
    </location>
</feature>
<proteinExistence type="inferred from homology"/>
<dbReference type="InterPro" id="IPR003445">
    <property type="entry name" value="Cat_transpt"/>
</dbReference>
<reference evidence="10 11" key="1">
    <citation type="journal article" date="2017" name="Int. J. Syst. Evol. Microbiol.">
        <title>Rhodosalinus sediminis gen. nov., sp. nov., isolated from marine saltern.</title>
        <authorList>
            <person name="Guo L.Y."/>
            <person name="Ling S.K."/>
            <person name="Li C.M."/>
            <person name="Chen G.J."/>
            <person name="Du Z.J."/>
        </authorList>
    </citation>
    <scope>NUCLEOTIDE SEQUENCE [LARGE SCALE GENOMIC DNA]</scope>
    <source>
        <strain evidence="10 11">WDN1C137</strain>
    </source>
</reference>
<evidence type="ECO:0000256" key="9">
    <source>
        <dbReference type="SAM" id="Phobius"/>
    </source>
</evidence>
<dbReference type="GO" id="GO:0030001">
    <property type="term" value="P:metal ion transport"/>
    <property type="evidence" value="ECO:0007669"/>
    <property type="project" value="UniProtKB-ARBA"/>
</dbReference>
<keyword evidence="8 9" id="KW-0472">Membrane</keyword>
<dbReference type="PANTHER" id="PTHR32024:SF2">
    <property type="entry name" value="TRK SYSTEM POTASSIUM UPTAKE PROTEIN TRKG-RELATED"/>
    <property type="match status" value="1"/>
</dbReference>
<feature type="transmembrane region" description="Helical" evidence="9">
    <location>
        <begin position="76"/>
        <end position="103"/>
    </location>
</feature>
<dbReference type="OrthoDB" id="9810952at2"/>
<name>A0A3D9BPP6_9RHOB</name>
<comment type="subcellular location">
    <subcellularLocation>
        <location evidence="1">Cell membrane</location>
        <topology evidence="1">Multi-pass membrane protein</topology>
    </subcellularLocation>
</comment>
<keyword evidence="7" id="KW-0406">Ion transport</keyword>
<dbReference type="GO" id="GO:0008324">
    <property type="term" value="F:monoatomic cation transmembrane transporter activity"/>
    <property type="evidence" value="ECO:0007669"/>
    <property type="project" value="InterPro"/>
</dbReference>
<sequence>MRGETAVAWRARPGRVLRAALGEAHAVALVFAPPFALALAEGAWRLAAALGAALVPPAVAALFARRYPVRRDLRQIEAVAVLVALFLGVSALGAPAFVVLGLAPLDALFESVSGITSTGLTLARGTMDWPLAGHVLRAWMQWCGGFAIALAGVVLILGPGASQGAARALGRASIGERDILSSTRAQARALLTAYGALTLVAVLAFLPLFPTWWEGVVLALSAVSTGGFAPRPDSLASYSRAAQAAVMLASLATAVSLLFYVRARRDGLRAAFLGTNAAAVTTAATGAALLAALLHLALGGDAAAAADALLNTLSAATTAGFSVAPVAGGPPVLLAVVLVAMAVGGGAGSTAGGLKIERALTYARIVRLALLRLRVPPEAVLPLGRPGRPLPERRLVASVAVTVLYVVSAALAWGAMLAGGVPALPALFDTISALSTVGLSAGAVDPALAAPLKGVLIAAMLLGRLEFLALIAVLSPATWAPRHT</sequence>
<evidence type="ECO:0000256" key="7">
    <source>
        <dbReference type="ARBA" id="ARBA00023065"/>
    </source>
</evidence>
<keyword evidence="5 9" id="KW-0812">Transmembrane</keyword>
<keyword evidence="3" id="KW-0813">Transport</keyword>
<evidence type="ECO:0000313" key="11">
    <source>
        <dbReference type="Proteomes" id="UP000257131"/>
    </source>
</evidence>
<feature type="transmembrane region" description="Helical" evidence="9">
    <location>
        <begin position="241"/>
        <end position="261"/>
    </location>
</feature>
<keyword evidence="6 9" id="KW-1133">Transmembrane helix</keyword>
<keyword evidence="11" id="KW-1185">Reference proteome</keyword>
<evidence type="ECO:0000256" key="8">
    <source>
        <dbReference type="ARBA" id="ARBA00023136"/>
    </source>
</evidence>
<evidence type="ECO:0000313" key="10">
    <source>
        <dbReference type="EMBL" id="REC55484.1"/>
    </source>
</evidence>
<accession>A0A3D9BPP6</accession>
<keyword evidence="4" id="KW-1003">Cell membrane</keyword>
<evidence type="ECO:0000256" key="3">
    <source>
        <dbReference type="ARBA" id="ARBA00022448"/>
    </source>
</evidence>
<feature type="transmembrane region" description="Helical" evidence="9">
    <location>
        <begin position="333"/>
        <end position="354"/>
    </location>
</feature>
<comment type="similarity">
    <text evidence="2">Belongs to the TrkH potassium transport family.</text>
</comment>
<evidence type="ECO:0000256" key="1">
    <source>
        <dbReference type="ARBA" id="ARBA00004651"/>
    </source>
</evidence>
<evidence type="ECO:0000256" key="5">
    <source>
        <dbReference type="ARBA" id="ARBA00022692"/>
    </source>
</evidence>
<feature type="transmembrane region" description="Helical" evidence="9">
    <location>
        <begin position="395"/>
        <end position="417"/>
    </location>
</feature>
<dbReference type="EMBL" id="QOHR01000018">
    <property type="protein sequence ID" value="REC55484.1"/>
    <property type="molecule type" value="Genomic_DNA"/>
</dbReference>
<dbReference type="Pfam" id="PF02386">
    <property type="entry name" value="TrkH"/>
    <property type="match status" value="2"/>
</dbReference>
<feature type="transmembrane region" description="Helical" evidence="9">
    <location>
        <begin position="273"/>
        <end position="296"/>
    </location>
</feature>
<organism evidence="10 11">
    <name type="scientific">Rhodosalinus sediminis</name>
    <dbReference type="NCBI Taxonomy" id="1940533"/>
    <lineage>
        <taxon>Bacteria</taxon>
        <taxon>Pseudomonadati</taxon>
        <taxon>Pseudomonadota</taxon>
        <taxon>Alphaproteobacteria</taxon>
        <taxon>Rhodobacterales</taxon>
        <taxon>Paracoccaceae</taxon>
        <taxon>Rhodosalinus</taxon>
    </lineage>
</organism>
<dbReference type="Proteomes" id="UP000257131">
    <property type="component" value="Unassembled WGS sequence"/>
</dbReference>
<feature type="transmembrane region" description="Helical" evidence="9">
    <location>
        <begin position="46"/>
        <end position="64"/>
    </location>
</feature>
<dbReference type="AlphaFoldDB" id="A0A3D9BPP6"/>
<dbReference type="RefSeq" id="WP_115980868.1">
    <property type="nucleotide sequence ID" value="NZ_QOHR01000018.1"/>
</dbReference>
<feature type="transmembrane region" description="Helical" evidence="9">
    <location>
        <begin position="187"/>
        <end position="206"/>
    </location>
</feature>
<feature type="transmembrane region" description="Helical" evidence="9">
    <location>
        <begin position="456"/>
        <end position="479"/>
    </location>
</feature>
<dbReference type="GO" id="GO:0005886">
    <property type="term" value="C:plasma membrane"/>
    <property type="evidence" value="ECO:0007669"/>
    <property type="project" value="UniProtKB-SubCell"/>
</dbReference>
<comment type="caution">
    <text evidence="10">The sequence shown here is derived from an EMBL/GenBank/DDBJ whole genome shotgun (WGS) entry which is preliminary data.</text>
</comment>
<evidence type="ECO:0000256" key="6">
    <source>
        <dbReference type="ARBA" id="ARBA00022989"/>
    </source>
</evidence>
<evidence type="ECO:0000256" key="2">
    <source>
        <dbReference type="ARBA" id="ARBA00009137"/>
    </source>
</evidence>